<reference evidence="4" key="1">
    <citation type="submission" date="2021-12" db="EMBL/GenBank/DDBJ databases">
        <authorList>
            <person name="Cha I.-T."/>
            <person name="Lee K.-E."/>
            <person name="Park S.-J."/>
        </authorList>
    </citation>
    <scope>NUCLEOTIDE SEQUENCE</scope>
    <source>
        <strain evidence="4">YSM-43</strain>
    </source>
</reference>
<reference evidence="4" key="2">
    <citation type="submission" date="2022-04" db="EMBL/GenBank/DDBJ databases">
        <title>Complete Genome Sequence of Flavobacterium sediminilitoris YSM-43, Isolated from a Tidal Sediment.</title>
        <authorList>
            <person name="Lee P.A."/>
        </authorList>
    </citation>
    <scope>NUCLEOTIDE SEQUENCE</scope>
    <source>
        <strain evidence="4">YSM-43</strain>
    </source>
</reference>
<dbReference type="Pfam" id="PF18962">
    <property type="entry name" value="Por_Secre_tail"/>
    <property type="match status" value="1"/>
</dbReference>
<dbReference type="RefSeq" id="WP_246915373.1">
    <property type="nucleotide sequence ID" value="NZ_CP090145.1"/>
</dbReference>
<accession>A0ABY4HI80</accession>
<protein>
    <submittedName>
        <fullName evidence="4">T9SS type A sorting domain-containing protein</fullName>
    </submittedName>
</protein>
<dbReference type="InterPro" id="IPR026444">
    <property type="entry name" value="Secre_tail"/>
</dbReference>
<evidence type="ECO:0000256" key="1">
    <source>
        <dbReference type="ARBA" id="ARBA00022729"/>
    </source>
</evidence>
<sequence length="328" mass="34952">MKKTLLLITLCVATISNGQSYAPPAGQPGSTAIAASSPSIVAWATGATIVRGKQDISNPSSPLASFGTSSDALGAPVGSTLGVVSLGDGGSAIVTFEQPIIDGSGYDFAVFENSFSDTFLELAFVEVSSDGVNFFRFPSHSETQTATQIGGFGSVDCRYIHNLAGKYKINYGTPFDLSEVPNNALLDKNNVTHVKIIDVVGSINAAYASYDSFGNKINDPFTTPFNSSGFDLDAVGVINQGSSLRVMSKSEKEDIVEFSMYPNPANDVVYMNSNQQTAITVFDLSGRIVKNLPKGNYNQIIVSDLKSGIYIFEVIVNNEKITKRIMIN</sequence>
<feature type="signal peptide" evidence="2">
    <location>
        <begin position="1"/>
        <end position="21"/>
    </location>
</feature>
<dbReference type="Proteomes" id="UP000830454">
    <property type="component" value="Chromosome"/>
</dbReference>
<dbReference type="EMBL" id="CP090145">
    <property type="protein sequence ID" value="UOX32546.1"/>
    <property type="molecule type" value="Genomic_DNA"/>
</dbReference>
<evidence type="ECO:0000256" key="2">
    <source>
        <dbReference type="SAM" id="SignalP"/>
    </source>
</evidence>
<organism evidence="4 5">
    <name type="scientific">Flavobacterium sediminilitoris</name>
    <dbReference type="NCBI Taxonomy" id="2024526"/>
    <lineage>
        <taxon>Bacteria</taxon>
        <taxon>Pseudomonadati</taxon>
        <taxon>Bacteroidota</taxon>
        <taxon>Flavobacteriia</taxon>
        <taxon>Flavobacteriales</taxon>
        <taxon>Flavobacteriaceae</taxon>
        <taxon>Flavobacterium</taxon>
    </lineage>
</organism>
<proteinExistence type="predicted"/>
<dbReference type="NCBIfam" id="TIGR04183">
    <property type="entry name" value="Por_Secre_tail"/>
    <property type="match status" value="1"/>
</dbReference>
<keyword evidence="5" id="KW-1185">Reference proteome</keyword>
<gene>
    <name evidence="4" type="ORF">LXD69_10830</name>
</gene>
<evidence type="ECO:0000259" key="3">
    <source>
        <dbReference type="Pfam" id="PF18962"/>
    </source>
</evidence>
<name>A0ABY4HI80_9FLAO</name>
<keyword evidence="1 2" id="KW-0732">Signal</keyword>
<feature type="chain" id="PRO_5046328949" evidence="2">
    <location>
        <begin position="22"/>
        <end position="328"/>
    </location>
</feature>
<evidence type="ECO:0000313" key="5">
    <source>
        <dbReference type="Proteomes" id="UP000830454"/>
    </source>
</evidence>
<feature type="domain" description="Secretion system C-terminal sorting" evidence="3">
    <location>
        <begin position="260"/>
        <end position="327"/>
    </location>
</feature>
<evidence type="ECO:0000313" key="4">
    <source>
        <dbReference type="EMBL" id="UOX32546.1"/>
    </source>
</evidence>